<dbReference type="OrthoDB" id="2734700at2"/>
<name>A0A5S5CKL1_9BACL</name>
<proteinExistence type="predicted"/>
<accession>A0A5S5CKL1</accession>
<dbReference type="AlphaFoldDB" id="A0A5S5CKL1"/>
<organism evidence="1 2">
    <name type="scientific">Paenibacillus methanolicus</name>
    <dbReference type="NCBI Taxonomy" id="582686"/>
    <lineage>
        <taxon>Bacteria</taxon>
        <taxon>Bacillati</taxon>
        <taxon>Bacillota</taxon>
        <taxon>Bacilli</taxon>
        <taxon>Bacillales</taxon>
        <taxon>Paenibacillaceae</taxon>
        <taxon>Paenibacillus</taxon>
    </lineage>
</organism>
<evidence type="ECO:0000313" key="2">
    <source>
        <dbReference type="Proteomes" id="UP000323257"/>
    </source>
</evidence>
<dbReference type="RefSeq" id="WP_148927490.1">
    <property type="nucleotide sequence ID" value="NZ_VNHS01000001.1"/>
</dbReference>
<sequence>MRQKSESPVNNELSWLQVRYEQRKNRSVELGINAIDKLVKDNNPVSYRTVSELTRELDPDGEGIHPNTIRKNSELHDYFVQYRTAKPYKPRKRSVKQLLDDMDSFKQIKINRDLERVRQRYMQSTKAELVEHLIRLEQYVAQQNQIWLKNEFEKFQ</sequence>
<dbReference type="EMBL" id="VNHS01000001">
    <property type="protein sequence ID" value="TYP79427.1"/>
    <property type="molecule type" value="Genomic_DNA"/>
</dbReference>
<protein>
    <submittedName>
        <fullName evidence="1">Uncharacterized protein</fullName>
    </submittedName>
</protein>
<evidence type="ECO:0000313" key="1">
    <source>
        <dbReference type="EMBL" id="TYP79427.1"/>
    </source>
</evidence>
<reference evidence="1 2" key="1">
    <citation type="submission" date="2019-07" db="EMBL/GenBank/DDBJ databases">
        <title>Genomic Encyclopedia of Type Strains, Phase III (KMG-III): the genomes of soil and plant-associated and newly described type strains.</title>
        <authorList>
            <person name="Whitman W."/>
        </authorList>
    </citation>
    <scope>NUCLEOTIDE SEQUENCE [LARGE SCALE GENOMIC DNA]</scope>
    <source>
        <strain evidence="1 2">BL24</strain>
    </source>
</reference>
<keyword evidence="2" id="KW-1185">Reference proteome</keyword>
<gene>
    <name evidence="1" type="ORF">BCM02_101545</name>
</gene>
<dbReference type="Proteomes" id="UP000323257">
    <property type="component" value="Unassembled WGS sequence"/>
</dbReference>
<comment type="caution">
    <text evidence="1">The sequence shown here is derived from an EMBL/GenBank/DDBJ whole genome shotgun (WGS) entry which is preliminary data.</text>
</comment>